<dbReference type="Proteomes" id="UP000199448">
    <property type="component" value="Unassembled WGS sequence"/>
</dbReference>
<reference evidence="2 3" key="1">
    <citation type="submission" date="2016-10" db="EMBL/GenBank/DDBJ databases">
        <authorList>
            <person name="de Groot N.N."/>
        </authorList>
    </citation>
    <scope>NUCLEOTIDE SEQUENCE [LARGE SCALE GENOMIC DNA]</scope>
    <source>
        <strain evidence="2 3">DSM 23553</strain>
    </source>
</reference>
<sequence>MKTLSRFFFCTFTVALFYSCEPEEMPMEPVGNNEEIVPTEIFGDTGGNEHDVIDDKKD</sequence>
<evidence type="ECO:0000313" key="3">
    <source>
        <dbReference type="Proteomes" id="UP000199448"/>
    </source>
</evidence>
<gene>
    <name evidence="2" type="ORF">SAMN04488034_103303</name>
</gene>
<dbReference type="AlphaFoldDB" id="A0A1H5N392"/>
<protein>
    <submittedName>
        <fullName evidence="2">Uncharacterized protein</fullName>
    </submittedName>
</protein>
<feature type="compositionally biased region" description="Basic and acidic residues" evidence="1">
    <location>
        <begin position="47"/>
        <end position="58"/>
    </location>
</feature>
<feature type="region of interest" description="Disordered" evidence="1">
    <location>
        <begin position="38"/>
        <end position="58"/>
    </location>
</feature>
<keyword evidence="3" id="KW-1185">Reference proteome</keyword>
<evidence type="ECO:0000256" key="1">
    <source>
        <dbReference type="SAM" id="MobiDB-lite"/>
    </source>
</evidence>
<dbReference type="EMBL" id="FNUG01000003">
    <property type="protein sequence ID" value="SEE96052.1"/>
    <property type="molecule type" value="Genomic_DNA"/>
</dbReference>
<dbReference type="PROSITE" id="PS51257">
    <property type="entry name" value="PROKAR_LIPOPROTEIN"/>
    <property type="match status" value="1"/>
</dbReference>
<organism evidence="2 3">
    <name type="scientific">Salinimicrobium catena</name>
    <dbReference type="NCBI Taxonomy" id="390640"/>
    <lineage>
        <taxon>Bacteria</taxon>
        <taxon>Pseudomonadati</taxon>
        <taxon>Bacteroidota</taxon>
        <taxon>Flavobacteriia</taxon>
        <taxon>Flavobacteriales</taxon>
        <taxon>Flavobacteriaceae</taxon>
        <taxon>Salinimicrobium</taxon>
    </lineage>
</organism>
<dbReference type="RefSeq" id="WP_176763464.1">
    <property type="nucleotide sequence ID" value="NZ_FNGG01000003.1"/>
</dbReference>
<accession>A0A1H5N392</accession>
<name>A0A1H5N392_9FLAO</name>
<evidence type="ECO:0000313" key="2">
    <source>
        <dbReference type="EMBL" id="SEE96052.1"/>
    </source>
</evidence>
<proteinExistence type="predicted"/>
<dbReference type="STRING" id="390640.SAMN04488034_103303"/>